<gene>
    <name evidence="1" type="ORF">PIB30_041775</name>
</gene>
<name>A0ABU6UFI2_9FABA</name>
<keyword evidence="2" id="KW-1185">Reference proteome</keyword>
<dbReference type="Proteomes" id="UP001341840">
    <property type="component" value="Unassembled WGS sequence"/>
</dbReference>
<protein>
    <submittedName>
        <fullName evidence="1">Uncharacterized protein</fullName>
    </submittedName>
</protein>
<evidence type="ECO:0000313" key="2">
    <source>
        <dbReference type="Proteomes" id="UP001341840"/>
    </source>
</evidence>
<organism evidence="1 2">
    <name type="scientific">Stylosanthes scabra</name>
    <dbReference type="NCBI Taxonomy" id="79078"/>
    <lineage>
        <taxon>Eukaryota</taxon>
        <taxon>Viridiplantae</taxon>
        <taxon>Streptophyta</taxon>
        <taxon>Embryophyta</taxon>
        <taxon>Tracheophyta</taxon>
        <taxon>Spermatophyta</taxon>
        <taxon>Magnoliopsida</taxon>
        <taxon>eudicotyledons</taxon>
        <taxon>Gunneridae</taxon>
        <taxon>Pentapetalae</taxon>
        <taxon>rosids</taxon>
        <taxon>fabids</taxon>
        <taxon>Fabales</taxon>
        <taxon>Fabaceae</taxon>
        <taxon>Papilionoideae</taxon>
        <taxon>50 kb inversion clade</taxon>
        <taxon>dalbergioids sensu lato</taxon>
        <taxon>Dalbergieae</taxon>
        <taxon>Pterocarpus clade</taxon>
        <taxon>Stylosanthes</taxon>
    </lineage>
</organism>
<proteinExistence type="predicted"/>
<reference evidence="1 2" key="1">
    <citation type="journal article" date="2023" name="Plants (Basel)">
        <title>Bridging the Gap: Combining Genomics and Transcriptomics Approaches to Understand Stylosanthes scabra, an Orphan Legume from the Brazilian Caatinga.</title>
        <authorList>
            <person name="Ferreira-Neto J.R.C."/>
            <person name="da Silva M.D."/>
            <person name="Binneck E."/>
            <person name="de Melo N.F."/>
            <person name="da Silva R.H."/>
            <person name="de Melo A.L.T.M."/>
            <person name="Pandolfi V."/>
            <person name="Bustamante F.O."/>
            <person name="Brasileiro-Vidal A.C."/>
            <person name="Benko-Iseppon A.M."/>
        </authorList>
    </citation>
    <scope>NUCLEOTIDE SEQUENCE [LARGE SCALE GENOMIC DNA]</scope>
    <source>
        <tissue evidence="1">Leaves</tissue>
    </source>
</reference>
<dbReference type="EMBL" id="JASCZI010121062">
    <property type="protein sequence ID" value="MED6159370.1"/>
    <property type="molecule type" value="Genomic_DNA"/>
</dbReference>
<comment type="caution">
    <text evidence="1">The sequence shown here is derived from an EMBL/GenBank/DDBJ whole genome shotgun (WGS) entry which is preliminary data.</text>
</comment>
<evidence type="ECO:0000313" key="1">
    <source>
        <dbReference type="EMBL" id="MED6159370.1"/>
    </source>
</evidence>
<accession>A0ABU6UFI2</accession>
<sequence>MEEAYPKELRENQRRINAQLTTLTLSAICLVTQFTNEVHECLGDVEVQSVDQEVEDVDNEPKGMKSVHSISFGETPPKLPSELHFEWEMESLELDELSFITCEKSEFKAYNGHLHKLHNNRGKVGVLSLRKHLRPWQFQKELVDSQNNGLTNQVWDLGKSYKSQHFWGLITCLGILAN</sequence>